<dbReference type="SMART" id="SM00418">
    <property type="entry name" value="HTH_ARSR"/>
    <property type="match status" value="1"/>
</dbReference>
<dbReference type="InterPro" id="IPR036388">
    <property type="entry name" value="WH-like_DNA-bd_sf"/>
</dbReference>
<dbReference type="Proteomes" id="UP000644548">
    <property type="component" value="Unassembled WGS sequence"/>
</dbReference>
<comment type="caution">
    <text evidence="3">The sequence shown here is derived from an EMBL/GenBank/DDBJ whole genome shotgun (WGS) entry which is preliminary data.</text>
</comment>
<dbReference type="EMBL" id="BMQN01000022">
    <property type="protein sequence ID" value="GGS08671.1"/>
    <property type="molecule type" value="Genomic_DNA"/>
</dbReference>
<dbReference type="InterPro" id="IPR001845">
    <property type="entry name" value="HTH_ArsR_DNA-bd_dom"/>
</dbReference>
<organism evidence="3 4">
    <name type="scientific">Deinococcus sedimenti</name>
    <dbReference type="NCBI Taxonomy" id="1867090"/>
    <lineage>
        <taxon>Bacteria</taxon>
        <taxon>Thermotogati</taxon>
        <taxon>Deinococcota</taxon>
        <taxon>Deinococci</taxon>
        <taxon>Deinococcales</taxon>
        <taxon>Deinococcaceae</taxon>
        <taxon>Deinococcus</taxon>
    </lineage>
</organism>
<dbReference type="SUPFAM" id="SSF46785">
    <property type="entry name" value="Winged helix' DNA-binding domain"/>
    <property type="match status" value="1"/>
</dbReference>
<evidence type="ECO:0000313" key="3">
    <source>
        <dbReference type="EMBL" id="GGS08671.1"/>
    </source>
</evidence>
<feature type="domain" description="HTH arsR-type" evidence="2">
    <location>
        <begin position="16"/>
        <end position="103"/>
    </location>
</feature>
<protein>
    <recommendedName>
        <fullName evidence="2">HTH arsR-type domain-containing protein</fullName>
    </recommendedName>
</protein>
<name>A0ABQ2SBZ0_9DEIO</name>
<evidence type="ECO:0000256" key="1">
    <source>
        <dbReference type="SAM" id="MobiDB-lite"/>
    </source>
</evidence>
<gene>
    <name evidence="3" type="ORF">GCM10008960_38780</name>
</gene>
<sequence length="132" mass="14036">MNTSSNAEPVTPTTATLITMLSTPLTRHILRELVKGGEQYAYGLHLSLGVTPGKAHNTLRDLHAQGLAARRTEEENATDSSKPPRTFYALTPEGLTFVRALLQTTTPTPDSDPSPPAGGRSSSPPRKGPCST</sequence>
<keyword evidence="4" id="KW-1185">Reference proteome</keyword>
<evidence type="ECO:0000313" key="4">
    <source>
        <dbReference type="Proteomes" id="UP000644548"/>
    </source>
</evidence>
<feature type="region of interest" description="Disordered" evidence="1">
    <location>
        <begin position="99"/>
        <end position="132"/>
    </location>
</feature>
<reference evidence="4" key="1">
    <citation type="journal article" date="2019" name="Int. J. Syst. Evol. Microbiol.">
        <title>The Global Catalogue of Microorganisms (GCM) 10K type strain sequencing project: providing services to taxonomists for standard genome sequencing and annotation.</title>
        <authorList>
            <consortium name="The Broad Institute Genomics Platform"/>
            <consortium name="The Broad Institute Genome Sequencing Center for Infectious Disease"/>
            <person name="Wu L."/>
            <person name="Ma J."/>
        </authorList>
    </citation>
    <scope>NUCLEOTIDE SEQUENCE [LARGE SCALE GENOMIC DNA]</scope>
    <source>
        <strain evidence="4">JCM 31405</strain>
    </source>
</reference>
<accession>A0ABQ2SBZ0</accession>
<dbReference type="InterPro" id="IPR036390">
    <property type="entry name" value="WH_DNA-bd_sf"/>
</dbReference>
<proteinExistence type="predicted"/>
<evidence type="ECO:0000259" key="2">
    <source>
        <dbReference type="SMART" id="SM00418"/>
    </source>
</evidence>
<feature type="region of interest" description="Disordered" evidence="1">
    <location>
        <begin position="69"/>
        <end position="88"/>
    </location>
</feature>
<dbReference type="Gene3D" id="1.10.10.10">
    <property type="entry name" value="Winged helix-like DNA-binding domain superfamily/Winged helix DNA-binding domain"/>
    <property type="match status" value="1"/>
</dbReference>